<dbReference type="Gene3D" id="3.55.50.10">
    <property type="entry name" value="Baseplate protein-like domains"/>
    <property type="match status" value="1"/>
</dbReference>
<dbReference type="SUPFAM" id="SSF69255">
    <property type="entry name" value="gp5 N-terminal domain-like"/>
    <property type="match status" value="1"/>
</dbReference>
<dbReference type="InterPro" id="IPR037026">
    <property type="entry name" value="Vgr_OB-fold_dom_sf"/>
</dbReference>
<evidence type="ECO:0000313" key="7">
    <source>
        <dbReference type="Proteomes" id="UP000324285"/>
    </source>
</evidence>
<dbReference type="OrthoDB" id="9762420at2"/>
<feature type="domain" description="Gp5/Type VI secretion system Vgr protein OB-fold" evidence="3">
    <location>
        <begin position="441"/>
        <end position="509"/>
    </location>
</feature>
<proteinExistence type="inferred from homology"/>
<dbReference type="Pfam" id="PF13296">
    <property type="entry name" value="T6SS_Vgr"/>
    <property type="match status" value="1"/>
</dbReference>
<dbReference type="Proteomes" id="UP000324285">
    <property type="component" value="Chromosome"/>
</dbReference>
<sequence>MNDVPGNSLIDAFNKYVVGTTQDERLLRFSSPLGQDRLLAHRFYGHERLGRVPAWTVDLISYDANIDEHDLIGHPVSLAIRLEDGSETYRHGLVQSLTYLGADGGLHDWQIVFVPWFALLGYREDCRIWMDTSIVDVLTDIFTTYPEAHGRYRFDLRQEYPAHTYISQINETDENFVQRWCEQEGIYWYTVHEADQHTVVFTDDMATLPASSRQSIRFHTQASTQKEDSILQWRQQHALHSSRTHYASRDYRSHQHPLVDSENAVQGSTSLEALERYAYKGQYAWNSPQYGNRLLRVRMEQQESAGQRIQAISGARRLTAGEWFELRDHPLVEGKSEEQRQFTVIGIEMFAESNLPIATQRRDSPGSLGVLVREFRESVDDARSRDDREQESPSLTYGFYLSRLECQRHDIPYRSPEEHKRPEVGLQTGVVVTPSGSEVYTDKLNRIHVRFNWDRLSSDETLSSCWLRVMQQSSGPDWGAVYIPRAGEEVLIGFMDNHLDRPVVLGQLYGSHQPQWHSTGLMSGLKSKEVGGRGYNQLVMDDSTGQVRTQLASTEAETQLNLGYLIDQQGNQRGALRGNGFELRTDAYGAIRARDGLYLSTWGQPGAAGAQLDAQEAWNQLRSGHELSRTLSEVASQHTAEALTGVDGLGTFNRNGNVTYGDAVSASGSERRFEDGGGDTQHAINSGGKGKVPGLNDALVLVSSPDGIATATPKSTHLHSGEHLTLSTGEDISIGSGKGLLASVADKISLFVHRAGMKLIAAGGRVDIQAQQDEMELLSKQAMRLSSTENAIILAGKKEILLTSGDAYIRLAGGDIQIHAPKTVDIKGAKKSISGPASMSHTFNQFPESRFNETFRAVKPDGTPVANMPYEIRRGEDVISSGVTDADGRTSMEKSEFIEGMEILFKRNSAS</sequence>
<dbReference type="NCBIfam" id="TIGR03361">
    <property type="entry name" value="VI_Rhs_Vgr"/>
    <property type="match status" value="1"/>
</dbReference>
<comment type="similarity">
    <text evidence="1">Belongs to the VgrG protein family.</text>
</comment>
<name>A0A5C1NGU3_9GAMM</name>
<evidence type="ECO:0000259" key="4">
    <source>
        <dbReference type="Pfam" id="PF10106"/>
    </source>
</evidence>
<accession>A0A5C1NGU3</accession>
<evidence type="ECO:0000313" key="6">
    <source>
        <dbReference type="EMBL" id="QEM82120.1"/>
    </source>
</evidence>
<protein>
    <submittedName>
        <fullName evidence="6">Type VI secretion system tip protein VgrG</fullName>
    </submittedName>
</protein>
<dbReference type="NCBIfam" id="TIGR01646">
    <property type="entry name" value="vgr_GE"/>
    <property type="match status" value="1"/>
</dbReference>
<feature type="domain" description="Putative type VI secretion system Rhs element associated Vgr" evidence="5">
    <location>
        <begin position="528"/>
        <end position="635"/>
    </location>
</feature>
<dbReference type="InterPro" id="IPR006533">
    <property type="entry name" value="T6SS_Vgr_RhsGE"/>
</dbReference>
<dbReference type="InterPro" id="IPR028244">
    <property type="entry name" value="T6SS_Rhs_Vgr_dom"/>
</dbReference>
<keyword evidence="7" id="KW-1185">Reference proteome</keyword>
<feature type="domain" description="DUF2345" evidence="4">
    <location>
        <begin position="688"/>
        <end position="837"/>
    </location>
</feature>
<evidence type="ECO:0000259" key="5">
    <source>
        <dbReference type="Pfam" id="PF13296"/>
    </source>
</evidence>
<dbReference type="InterPro" id="IPR018769">
    <property type="entry name" value="VgrG2_DUF2345"/>
</dbReference>
<dbReference type="EMBL" id="CP038437">
    <property type="protein sequence ID" value="QEM82120.1"/>
    <property type="molecule type" value="Genomic_DNA"/>
</dbReference>
<dbReference type="InterPro" id="IPR017847">
    <property type="entry name" value="T6SS_RhsGE_Vgr_subset"/>
</dbReference>
<evidence type="ECO:0000259" key="3">
    <source>
        <dbReference type="Pfam" id="PF04717"/>
    </source>
</evidence>
<gene>
    <name evidence="6" type="ORF">E4T21_11595</name>
</gene>
<evidence type="ECO:0000256" key="2">
    <source>
        <dbReference type="SAM" id="MobiDB-lite"/>
    </source>
</evidence>
<dbReference type="Gene3D" id="2.30.110.50">
    <property type="match status" value="1"/>
</dbReference>
<dbReference type="Gene3D" id="4.10.220.110">
    <property type="match status" value="1"/>
</dbReference>
<dbReference type="Gene3D" id="2.40.50.230">
    <property type="entry name" value="Gp5 N-terminal domain"/>
    <property type="match status" value="1"/>
</dbReference>
<dbReference type="Pfam" id="PF04717">
    <property type="entry name" value="Phage_base_V"/>
    <property type="match status" value="1"/>
</dbReference>
<dbReference type="KEGG" id="hbh:E4T21_11595"/>
<feature type="region of interest" description="Disordered" evidence="2">
    <location>
        <begin position="668"/>
        <end position="689"/>
    </location>
</feature>
<evidence type="ECO:0000256" key="1">
    <source>
        <dbReference type="ARBA" id="ARBA00005558"/>
    </source>
</evidence>
<dbReference type="Pfam" id="PF10106">
    <property type="entry name" value="DUF2345"/>
    <property type="match status" value="1"/>
</dbReference>
<dbReference type="AlphaFoldDB" id="A0A5C1NGU3"/>
<dbReference type="Pfam" id="PF05954">
    <property type="entry name" value="Phage_GPD"/>
    <property type="match status" value="1"/>
</dbReference>
<dbReference type="InterPro" id="IPR006531">
    <property type="entry name" value="Gp5/Vgr_OB"/>
</dbReference>
<dbReference type="SUPFAM" id="SSF69279">
    <property type="entry name" value="Phage tail proteins"/>
    <property type="match status" value="2"/>
</dbReference>
<organism evidence="6 7">
    <name type="scientific">Halomonas binhaiensis</name>
    <dbReference type="NCBI Taxonomy" id="2562282"/>
    <lineage>
        <taxon>Bacteria</taxon>
        <taxon>Pseudomonadati</taxon>
        <taxon>Pseudomonadota</taxon>
        <taxon>Gammaproteobacteria</taxon>
        <taxon>Oceanospirillales</taxon>
        <taxon>Halomonadaceae</taxon>
        <taxon>Halomonas</taxon>
    </lineage>
</organism>
<dbReference type="RefSeq" id="WP_149285130.1">
    <property type="nucleotide sequence ID" value="NZ_CP038437.2"/>
</dbReference>
<reference evidence="6" key="1">
    <citation type="submission" date="2021-02" db="EMBL/GenBank/DDBJ databases">
        <title>Strain Y2R2, a novel species of the genus Halomonas.</title>
        <authorList>
            <person name="Huang H."/>
        </authorList>
    </citation>
    <scope>NUCLEOTIDE SEQUENCE</scope>
    <source>
        <strain evidence="6">Y2R2</strain>
    </source>
</reference>